<evidence type="ECO:0000256" key="4">
    <source>
        <dbReference type="ARBA" id="ARBA00022475"/>
    </source>
</evidence>
<evidence type="ECO:0000256" key="12">
    <source>
        <dbReference type="ARBA" id="ARBA00025198"/>
    </source>
</evidence>
<comment type="function">
    <text evidence="14">Component of the F(0) channel, it forms part of the peripheral stalk, linking F(1) to F(0).</text>
</comment>
<evidence type="ECO:0000256" key="13">
    <source>
        <dbReference type="ARBA" id="ARBA00025830"/>
    </source>
</evidence>
<sequence length="172" mass="19034">MNERDGIYDIAWNWPVFLSQLIGFAVIVGALVKWVMPPLRATMTRAQRTIHGQLTESAQASDRLAAAERAFAEAAATARAEVADIHREARADAERIVAQVRETAAAEVDRVRRHGMARVAQLRRQVREDLGHDLTAAVLDRAEAVVRDRLDSPKAKSDSIDRFLAELAAATR</sequence>
<evidence type="ECO:0000256" key="9">
    <source>
        <dbReference type="ARBA" id="ARBA00023065"/>
    </source>
</evidence>
<dbReference type="InterPro" id="IPR050059">
    <property type="entry name" value="ATP_synthase_B_chain"/>
</dbReference>
<protein>
    <recommendedName>
        <fullName evidence="14">ATP synthase subunit b</fullName>
    </recommendedName>
    <alternativeName>
        <fullName evidence="14">ATP synthase F(0) sector subunit b</fullName>
    </alternativeName>
    <alternativeName>
        <fullName evidence="14">ATPase subunit I</fullName>
    </alternativeName>
    <alternativeName>
        <fullName evidence="14">F-type ATPase subunit b</fullName>
        <shortName evidence="14">F-ATPase subunit b</shortName>
    </alternativeName>
</protein>
<keyword evidence="3 14" id="KW-0813">Transport</keyword>
<evidence type="ECO:0000256" key="7">
    <source>
        <dbReference type="ARBA" id="ARBA00022781"/>
    </source>
</evidence>
<keyword evidence="11 14" id="KW-0066">ATP synthesis</keyword>
<evidence type="ECO:0000256" key="6">
    <source>
        <dbReference type="ARBA" id="ARBA00022692"/>
    </source>
</evidence>
<dbReference type="STRING" id="1210086.GCA_001613105_02294"/>
<comment type="function">
    <text evidence="12 14">F(1)F(0) ATP synthase produces ATP from ADP in the presence of a proton or sodium gradient. F-type ATPases consist of two structural domains, F(1) containing the extramembraneous catalytic core and F(0) containing the membrane proton channel, linked together by a central stalk and a peripheral stalk. During catalysis, ATP synthesis in the catalytic domain of F(1) is coupled via a rotary mechanism of the central stalk subunits to proton translocation.</text>
</comment>
<keyword evidence="4 14" id="KW-1003">Cell membrane</keyword>
<dbReference type="InterPro" id="IPR002146">
    <property type="entry name" value="ATP_synth_b/b'su_bac/chlpt"/>
</dbReference>
<dbReference type="Proteomes" id="UP000254869">
    <property type="component" value="Unassembled WGS sequence"/>
</dbReference>
<dbReference type="GO" id="GO:0046961">
    <property type="term" value="F:proton-transporting ATPase activity, rotational mechanism"/>
    <property type="evidence" value="ECO:0007669"/>
    <property type="project" value="TreeGrafter"/>
</dbReference>
<proteinExistence type="inferred from homology"/>
<accession>A0A370I2H3</accession>
<organism evidence="16 17">
    <name type="scientific">Nocardia pseudobrasiliensis</name>
    <dbReference type="NCBI Taxonomy" id="45979"/>
    <lineage>
        <taxon>Bacteria</taxon>
        <taxon>Bacillati</taxon>
        <taxon>Actinomycetota</taxon>
        <taxon>Actinomycetes</taxon>
        <taxon>Mycobacteriales</taxon>
        <taxon>Nocardiaceae</taxon>
        <taxon>Nocardia</taxon>
    </lineage>
</organism>
<evidence type="ECO:0000256" key="5">
    <source>
        <dbReference type="ARBA" id="ARBA00022547"/>
    </source>
</evidence>
<dbReference type="HAMAP" id="MF_01398">
    <property type="entry name" value="ATP_synth_b_bprime"/>
    <property type="match status" value="1"/>
</dbReference>
<dbReference type="RefSeq" id="WP_067996126.1">
    <property type="nucleotide sequence ID" value="NZ_QQBC01000007.1"/>
</dbReference>
<keyword evidence="8 14" id="KW-1133">Transmembrane helix</keyword>
<comment type="subunit">
    <text evidence="13 14">F-type ATPases have 2 components, F(1) - the catalytic core - and F(0) - the membrane proton channel. F(1) has five subunits: alpha(3), beta(3), gamma(1), delta(1), epsilon(1). F(0) has three main subunits: a(1), b(2) and c(10-14). The alpha and beta chains form an alternating ring which encloses part of the gamma chain. F(1) is attached to F(0) by a central stalk formed by the gamma and epsilon chains, while a peripheral stalk is formed by the delta and b chains.</text>
</comment>
<keyword evidence="6 14" id="KW-0812">Transmembrane</keyword>
<dbReference type="PANTHER" id="PTHR33445">
    <property type="entry name" value="ATP SYNTHASE SUBUNIT B', CHLOROPLASTIC"/>
    <property type="match status" value="1"/>
</dbReference>
<evidence type="ECO:0000313" key="16">
    <source>
        <dbReference type="EMBL" id="RDI64906.1"/>
    </source>
</evidence>
<dbReference type="Pfam" id="PF00430">
    <property type="entry name" value="ATP-synt_B"/>
    <property type="match status" value="1"/>
</dbReference>
<dbReference type="SUPFAM" id="SSF81573">
    <property type="entry name" value="F1F0 ATP synthase subunit B, membrane domain"/>
    <property type="match status" value="1"/>
</dbReference>
<dbReference type="EMBL" id="QQBC01000007">
    <property type="protein sequence ID" value="RDI64906.1"/>
    <property type="molecule type" value="Genomic_DNA"/>
</dbReference>
<feature type="transmembrane region" description="Helical" evidence="14">
    <location>
        <begin position="12"/>
        <end position="35"/>
    </location>
</feature>
<evidence type="ECO:0000256" key="3">
    <source>
        <dbReference type="ARBA" id="ARBA00022448"/>
    </source>
</evidence>
<evidence type="ECO:0000256" key="10">
    <source>
        <dbReference type="ARBA" id="ARBA00023136"/>
    </source>
</evidence>
<dbReference type="GO" id="GO:0005886">
    <property type="term" value="C:plasma membrane"/>
    <property type="evidence" value="ECO:0007669"/>
    <property type="project" value="UniProtKB-SubCell"/>
</dbReference>
<dbReference type="InterPro" id="IPR028987">
    <property type="entry name" value="ATP_synth_B-like_membr_sf"/>
</dbReference>
<dbReference type="CDD" id="cd06503">
    <property type="entry name" value="ATP-synt_Fo_b"/>
    <property type="match status" value="1"/>
</dbReference>
<keyword evidence="7 14" id="KW-0375">Hydrogen ion transport</keyword>
<gene>
    <name evidence="14" type="primary">atpF</name>
    <name evidence="16" type="ORF">DFR76_107283</name>
</gene>
<comment type="caution">
    <text evidence="16">The sequence shown here is derived from an EMBL/GenBank/DDBJ whole genome shotgun (WGS) entry which is preliminary data.</text>
</comment>
<keyword evidence="9 14" id="KW-0406">Ion transport</keyword>
<evidence type="ECO:0000256" key="8">
    <source>
        <dbReference type="ARBA" id="ARBA00022989"/>
    </source>
</evidence>
<dbReference type="GO" id="GO:0046933">
    <property type="term" value="F:proton-transporting ATP synthase activity, rotational mechanism"/>
    <property type="evidence" value="ECO:0007669"/>
    <property type="project" value="UniProtKB-UniRule"/>
</dbReference>
<keyword evidence="17" id="KW-1185">Reference proteome</keyword>
<dbReference type="PANTHER" id="PTHR33445:SF1">
    <property type="entry name" value="ATP SYNTHASE SUBUNIT B"/>
    <property type="match status" value="1"/>
</dbReference>
<comment type="subcellular location">
    <subcellularLocation>
        <location evidence="1 14">Cell membrane</location>
        <topology evidence="1 14">Single-pass membrane protein</topology>
    </subcellularLocation>
</comment>
<name>A0A370I2H3_9NOCA</name>
<evidence type="ECO:0000256" key="2">
    <source>
        <dbReference type="ARBA" id="ARBA00005513"/>
    </source>
</evidence>
<evidence type="ECO:0000256" key="11">
    <source>
        <dbReference type="ARBA" id="ARBA00023310"/>
    </source>
</evidence>
<keyword evidence="10 14" id="KW-0472">Membrane</keyword>
<comment type="similarity">
    <text evidence="2 14 15">Belongs to the ATPase B chain family.</text>
</comment>
<evidence type="ECO:0000256" key="14">
    <source>
        <dbReference type="HAMAP-Rule" id="MF_01398"/>
    </source>
</evidence>
<keyword evidence="5 14" id="KW-0138">CF(0)</keyword>
<evidence type="ECO:0000313" key="17">
    <source>
        <dbReference type="Proteomes" id="UP000254869"/>
    </source>
</evidence>
<dbReference type="AlphaFoldDB" id="A0A370I2H3"/>
<dbReference type="GO" id="GO:0045259">
    <property type="term" value="C:proton-transporting ATP synthase complex"/>
    <property type="evidence" value="ECO:0007669"/>
    <property type="project" value="UniProtKB-KW"/>
</dbReference>
<evidence type="ECO:0000256" key="1">
    <source>
        <dbReference type="ARBA" id="ARBA00004162"/>
    </source>
</evidence>
<evidence type="ECO:0000256" key="15">
    <source>
        <dbReference type="RuleBase" id="RU003848"/>
    </source>
</evidence>
<reference evidence="16 17" key="1">
    <citation type="submission" date="2018-07" db="EMBL/GenBank/DDBJ databases">
        <title>Genomic Encyclopedia of Type Strains, Phase IV (KMG-IV): sequencing the most valuable type-strain genomes for metagenomic binning, comparative biology and taxonomic classification.</title>
        <authorList>
            <person name="Goeker M."/>
        </authorList>
    </citation>
    <scope>NUCLEOTIDE SEQUENCE [LARGE SCALE GENOMIC DNA]</scope>
    <source>
        <strain evidence="16 17">DSM 44290</strain>
    </source>
</reference>